<dbReference type="Proteomes" id="UP000801492">
    <property type="component" value="Unassembled WGS sequence"/>
</dbReference>
<keyword evidence="1" id="KW-0732">Signal</keyword>
<dbReference type="Pfam" id="PF15886">
    <property type="entry name" value="CBM39"/>
    <property type="match status" value="1"/>
</dbReference>
<dbReference type="PROSITE" id="PS51969">
    <property type="entry name" value="CBM39"/>
    <property type="match status" value="1"/>
</dbReference>
<evidence type="ECO:0000256" key="1">
    <source>
        <dbReference type="SAM" id="SignalP"/>
    </source>
</evidence>
<evidence type="ECO:0000259" key="2">
    <source>
        <dbReference type="PROSITE" id="PS51969"/>
    </source>
</evidence>
<organism evidence="3 4">
    <name type="scientific">Ignelater luminosus</name>
    <name type="common">Cucubano</name>
    <name type="synonym">Pyrophorus luminosus</name>
    <dbReference type="NCBI Taxonomy" id="2038154"/>
    <lineage>
        <taxon>Eukaryota</taxon>
        <taxon>Metazoa</taxon>
        <taxon>Ecdysozoa</taxon>
        <taxon>Arthropoda</taxon>
        <taxon>Hexapoda</taxon>
        <taxon>Insecta</taxon>
        <taxon>Pterygota</taxon>
        <taxon>Neoptera</taxon>
        <taxon>Endopterygota</taxon>
        <taxon>Coleoptera</taxon>
        <taxon>Polyphaga</taxon>
        <taxon>Elateriformia</taxon>
        <taxon>Elateroidea</taxon>
        <taxon>Elateridae</taxon>
        <taxon>Agrypninae</taxon>
        <taxon>Pyrophorini</taxon>
        <taxon>Ignelater</taxon>
    </lineage>
</organism>
<feature type="chain" id="PRO_5035437035" description="CBM39 domain-containing protein" evidence="1">
    <location>
        <begin position="23"/>
        <end position="201"/>
    </location>
</feature>
<dbReference type="InterPro" id="IPR043030">
    <property type="entry name" value="BGBP_N_sf"/>
</dbReference>
<sequence>MSATRCLLCALTISVFLSLINGNVVKIPIPSIIAYEPYGIKVTLPNVDGISEFFFWGNVNEELESTDLGTIRLHVLEPTNGKWVVEDTSVSLNQGDVIHYTLFVKINGIMHKLNGVSHQVKELIPRPLADLSSEVEKTNPCKNKEVTINIKTDSHEIKPVDKEETVDFDKLSSIYITDCQIELETSSKNANSDSLEVIVAK</sequence>
<name>A0A8K0G9I7_IGNLU</name>
<protein>
    <recommendedName>
        <fullName evidence="2">CBM39 domain-containing protein</fullName>
    </recommendedName>
</protein>
<dbReference type="OrthoDB" id="4781at2759"/>
<gene>
    <name evidence="3" type="ORF">ILUMI_15427</name>
</gene>
<dbReference type="Gene3D" id="2.60.40.2140">
    <property type="entry name" value="Beta-1,3-glucan-recognition protein, N-terminal domain"/>
    <property type="match status" value="1"/>
</dbReference>
<reference evidence="3" key="1">
    <citation type="submission" date="2019-08" db="EMBL/GenBank/DDBJ databases">
        <title>The genome of the North American firefly Photinus pyralis.</title>
        <authorList>
            <consortium name="Photinus pyralis genome working group"/>
            <person name="Fallon T.R."/>
            <person name="Sander Lower S.E."/>
            <person name="Weng J.-K."/>
        </authorList>
    </citation>
    <scope>NUCLEOTIDE SEQUENCE</scope>
    <source>
        <strain evidence="3">TRF0915ILg1</strain>
        <tissue evidence="3">Whole body</tissue>
    </source>
</reference>
<evidence type="ECO:0000313" key="3">
    <source>
        <dbReference type="EMBL" id="KAF2890746.1"/>
    </source>
</evidence>
<feature type="domain" description="CBM39" evidence="2">
    <location>
        <begin position="25"/>
        <end position="125"/>
    </location>
</feature>
<comment type="caution">
    <text evidence="3">The sequence shown here is derived from an EMBL/GenBank/DDBJ whole genome shotgun (WGS) entry which is preliminary data.</text>
</comment>
<dbReference type="EMBL" id="VTPC01047222">
    <property type="protein sequence ID" value="KAF2890746.1"/>
    <property type="molecule type" value="Genomic_DNA"/>
</dbReference>
<dbReference type="AlphaFoldDB" id="A0A8K0G9I7"/>
<dbReference type="GO" id="GO:0030246">
    <property type="term" value="F:carbohydrate binding"/>
    <property type="evidence" value="ECO:0007669"/>
    <property type="project" value="InterPro"/>
</dbReference>
<accession>A0A8K0G9I7</accession>
<proteinExistence type="predicted"/>
<dbReference type="InterPro" id="IPR031756">
    <property type="entry name" value="BGBP_N"/>
</dbReference>
<keyword evidence="4" id="KW-1185">Reference proteome</keyword>
<feature type="signal peptide" evidence="1">
    <location>
        <begin position="1"/>
        <end position="22"/>
    </location>
</feature>
<evidence type="ECO:0000313" key="4">
    <source>
        <dbReference type="Proteomes" id="UP000801492"/>
    </source>
</evidence>